<evidence type="ECO:0000313" key="2">
    <source>
        <dbReference type="Proteomes" id="UP000292554"/>
    </source>
</evidence>
<comment type="caution">
    <text evidence="1">The sequence shown here is derived from an EMBL/GenBank/DDBJ whole genome shotgun (WGS) entry which is preliminary data.</text>
</comment>
<protein>
    <submittedName>
        <fullName evidence="1">Uncharacterized protein</fullName>
    </submittedName>
</protein>
<accession>A0ABY2AHB6</accession>
<sequence length="204" mass="23292">MSYIDSFDHEYIGYLGYLPIYRPLQEIKGDKWGGYDFSAKPNNLVLGGGSGEHPGLVVHKLESVAAKFLYDQLLDEEEEKISKVDTDYIIDLCYADEILEFCSWSINQFAELKEMAEAKTFMTPLAEDEEVEDWLCKSIGELVFYSLRDLNPEHSKLLRIFSPFNIQATMRNVACPPPGLPSCGGRRVIDGELKWGLNRWQIKP</sequence>
<dbReference type="Proteomes" id="UP000292554">
    <property type="component" value="Unassembled WGS sequence"/>
</dbReference>
<evidence type="ECO:0000313" key="1">
    <source>
        <dbReference type="EMBL" id="TCI01188.1"/>
    </source>
</evidence>
<keyword evidence="2" id="KW-1185">Reference proteome</keyword>
<gene>
    <name evidence="1" type="ORF">EZV61_19055</name>
</gene>
<organism evidence="1 2">
    <name type="scientific">Corallincola luteus</name>
    <dbReference type="NCBI Taxonomy" id="1775177"/>
    <lineage>
        <taxon>Bacteria</taxon>
        <taxon>Pseudomonadati</taxon>
        <taxon>Pseudomonadota</taxon>
        <taxon>Gammaproteobacteria</taxon>
        <taxon>Alteromonadales</taxon>
        <taxon>Psychromonadaceae</taxon>
        <taxon>Corallincola</taxon>
    </lineage>
</organism>
<proteinExistence type="predicted"/>
<name>A0ABY2AHB6_9GAMM</name>
<reference evidence="1 2" key="1">
    <citation type="submission" date="2019-02" db="EMBL/GenBank/DDBJ databases">
        <title>Corallincola luteus sp. nov., a marine bacterium isolated from surface sediment of Bohai Sea in China.</title>
        <authorList>
            <person name="Ren Q."/>
        </authorList>
    </citation>
    <scope>NUCLEOTIDE SEQUENCE [LARGE SCALE GENOMIC DNA]</scope>
    <source>
        <strain evidence="1 2">DASS28</strain>
    </source>
</reference>
<dbReference type="EMBL" id="SJXE01000017">
    <property type="protein sequence ID" value="TCI01188.1"/>
    <property type="molecule type" value="Genomic_DNA"/>
</dbReference>
<dbReference type="RefSeq" id="WP_131417591.1">
    <property type="nucleotide sequence ID" value="NZ_SJXE01000017.1"/>
</dbReference>